<keyword evidence="1" id="KW-1133">Transmembrane helix</keyword>
<feature type="transmembrane region" description="Helical" evidence="1">
    <location>
        <begin position="7"/>
        <end position="24"/>
    </location>
</feature>
<evidence type="ECO:0000256" key="1">
    <source>
        <dbReference type="SAM" id="Phobius"/>
    </source>
</evidence>
<comment type="caution">
    <text evidence="2">The sequence shown here is derived from an EMBL/GenBank/DDBJ whole genome shotgun (WGS) entry which is preliminary data.</text>
</comment>
<reference evidence="2 3" key="1">
    <citation type="submission" date="2018-10" db="EMBL/GenBank/DDBJ databases">
        <title>Genomic Encyclopedia of Archaeal and Bacterial Type Strains, Phase II (KMG-II): from individual species to whole genera.</title>
        <authorList>
            <person name="Goeker M."/>
        </authorList>
    </citation>
    <scope>NUCLEOTIDE SEQUENCE [LARGE SCALE GENOMIC DNA]</scope>
    <source>
        <strain evidence="2 3">DSM 11927</strain>
    </source>
</reference>
<gene>
    <name evidence="2" type="ORF">BDK61_4297</name>
</gene>
<keyword evidence="1" id="KW-0472">Membrane</keyword>
<organism evidence="2 3">
    <name type="scientific">Haloarcula quadrata</name>
    <dbReference type="NCBI Taxonomy" id="182779"/>
    <lineage>
        <taxon>Archaea</taxon>
        <taxon>Methanobacteriati</taxon>
        <taxon>Methanobacteriota</taxon>
        <taxon>Stenosarchaea group</taxon>
        <taxon>Halobacteria</taxon>
        <taxon>Halobacteriales</taxon>
        <taxon>Haloarculaceae</taxon>
        <taxon>Haloarcula</taxon>
    </lineage>
</organism>
<proteinExistence type="predicted"/>
<sequence length="45" mass="5155">MNSSMEGLVFGLVLVFLTFAYYLYTVYQDGYDPLALIKTGELIER</sequence>
<keyword evidence="1" id="KW-0812">Transmembrane</keyword>
<name>A0A495QQY9_9EURY</name>
<dbReference type="EMBL" id="RBWW01000003">
    <property type="protein sequence ID" value="RKS75781.1"/>
    <property type="molecule type" value="Genomic_DNA"/>
</dbReference>
<dbReference type="Proteomes" id="UP000268233">
    <property type="component" value="Unassembled WGS sequence"/>
</dbReference>
<protein>
    <submittedName>
        <fullName evidence="2">Uncharacterized protein</fullName>
    </submittedName>
</protein>
<evidence type="ECO:0000313" key="3">
    <source>
        <dbReference type="Proteomes" id="UP000268233"/>
    </source>
</evidence>
<evidence type="ECO:0000313" key="2">
    <source>
        <dbReference type="EMBL" id="RKS75781.1"/>
    </source>
</evidence>
<keyword evidence="3" id="KW-1185">Reference proteome</keyword>
<dbReference type="AlphaFoldDB" id="A0A495QQY9"/>
<accession>A0A495QQY9</accession>